<dbReference type="EMBL" id="CP011502">
    <property type="protein sequence ID" value="ALX04078.1"/>
    <property type="molecule type" value="Genomic_DNA"/>
</dbReference>
<gene>
    <name evidence="2" type="ORF">AERYTH_04880</name>
</gene>
<dbReference type="STRING" id="2041.AERYTH_04880"/>
<dbReference type="PANTHER" id="PTHR30032">
    <property type="entry name" value="N-ACETYLMURAMOYL-L-ALANINE AMIDASE-RELATED"/>
    <property type="match status" value="1"/>
</dbReference>
<dbReference type="GO" id="GO:0030435">
    <property type="term" value="P:sporulation resulting in formation of a cellular spore"/>
    <property type="evidence" value="ECO:0007669"/>
    <property type="project" value="InterPro"/>
</dbReference>
<dbReference type="Pfam" id="PF08486">
    <property type="entry name" value="SpoIID"/>
    <property type="match status" value="1"/>
</dbReference>
<feature type="domain" description="Sporulation stage II protein D amidase enhancer LytB N-terminal" evidence="1">
    <location>
        <begin position="191"/>
        <end position="278"/>
    </location>
</feature>
<protein>
    <recommendedName>
        <fullName evidence="1">Sporulation stage II protein D amidase enhancer LytB N-terminal domain-containing protein</fullName>
    </recommendedName>
</protein>
<dbReference type="GO" id="GO:0030288">
    <property type="term" value="C:outer membrane-bounded periplasmic space"/>
    <property type="evidence" value="ECO:0007669"/>
    <property type="project" value="TreeGrafter"/>
</dbReference>
<dbReference type="PATRIC" id="fig|2041.4.peg.1012"/>
<accession>A0A0U4C8B2</accession>
<name>A0A0U4C8B2_9ACTN</name>
<reference evidence="2 3" key="1">
    <citation type="journal article" date="1991" name="Int. J. Syst. Bacteriol.">
        <title>Description of the erythromycin-producing bacterium Arthrobacter sp. strain NRRL B-3381 as Aeromicrobium erythreum gen. nov., sp. nov.</title>
        <authorList>
            <person name="Miller E.S."/>
            <person name="Woese C.R."/>
            <person name="Brenner S."/>
        </authorList>
    </citation>
    <scope>NUCLEOTIDE SEQUENCE [LARGE SCALE GENOMIC DNA]</scope>
    <source>
        <strain evidence="2 3">AR18</strain>
    </source>
</reference>
<organism evidence="2 3">
    <name type="scientific">Aeromicrobium erythreum</name>
    <dbReference type="NCBI Taxonomy" id="2041"/>
    <lineage>
        <taxon>Bacteria</taxon>
        <taxon>Bacillati</taxon>
        <taxon>Actinomycetota</taxon>
        <taxon>Actinomycetes</taxon>
        <taxon>Propionibacteriales</taxon>
        <taxon>Nocardioidaceae</taxon>
        <taxon>Aeromicrobium</taxon>
    </lineage>
</organism>
<dbReference type="InterPro" id="IPR051922">
    <property type="entry name" value="Bact_Sporulation_Assoc"/>
</dbReference>
<dbReference type="AlphaFoldDB" id="A0A0U4C8B2"/>
<evidence type="ECO:0000259" key="1">
    <source>
        <dbReference type="Pfam" id="PF08486"/>
    </source>
</evidence>
<dbReference type="NCBIfam" id="TIGR02669">
    <property type="entry name" value="SpoIID_LytB"/>
    <property type="match status" value="1"/>
</dbReference>
<sequence length="391" mass="41971">MEYSEGSRAVSTWYKNGSSPDQLTVPSDRSVVINGRGFGHGIGMSQYGAQGAARQGKTFKQILASYYPGTSLAQRSGSIRVLVGDATSSTVTVRARSGLVFRTLASSTGTTLPTSSSGTPITNWRIRVSTADATKSVLEYRAGSRWRVFRDRIWRGSAQFQAPSLGLVLPNGSVREYRTAIRSALPASGSKERKTVNVLSLDDYTRGVVASEMPSSWQQEALKAQAVAARTYAVRTLMPSRYYDVCDTTSCQVFKGLSGETANTDKAVAATRGSILTYQGKPALTQYSSSSGGASAPGSAPYLKAHLDPFDGWSGNANRSWRVVVKASTIERAFPKVGTLRSLTVTQRDGTGDWKGRVVSIRLTGSKGTQTVSGPDLRFALGLKSHYFRLG</sequence>
<dbReference type="PANTHER" id="PTHR30032:SF4">
    <property type="entry name" value="AMIDASE ENHANCER"/>
    <property type="match status" value="1"/>
</dbReference>
<evidence type="ECO:0000313" key="2">
    <source>
        <dbReference type="EMBL" id="ALX04078.1"/>
    </source>
</evidence>
<dbReference type="KEGG" id="aer:AERYTH_04880"/>
<dbReference type="InterPro" id="IPR013693">
    <property type="entry name" value="SpoIID/LytB_N"/>
</dbReference>
<dbReference type="InterPro" id="IPR013486">
    <property type="entry name" value="SpoIID/LytB"/>
</dbReference>
<dbReference type="Proteomes" id="UP000067689">
    <property type="component" value="Chromosome"/>
</dbReference>
<proteinExistence type="predicted"/>
<evidence type="ECO:0000313" key="3">
    <source>
        <dbReference type="Proteomes" id="UP000067689"/>
    </source>
</evidence>
<keyword evidence="3" id="KW-1185">Reference proteome</keyword>